<reference evidence="1 2" key="1">
    <citation type="journal article" date="2018" name="Front. Plant Sci.">
        <title>Red Clover (Trifolium pratense) and Zigzag Clover (T. medium) - A Picture of Genomic Similarities and Differences.</title>
        <authorList>
            <person name="Dluhosova J."/>
            <person name="Istvanek J."/>
            <person name="Nedelnik J."/>
            <person name="Repkova J."/>
        </authorList>
    </citation>
    <scope>NUCLEOTIDE SEQUENCE [LARGE SCALE GENOMIC DNA]</scope>
    <source>
        <strain evidence="2">cv. 10/8</strain>
        <tissue evidence="1">Leaf</tissue>
    </source>
</reference>
<keyword evidence="2" id="KW-1185">Reference proteome</keyword>
<accession>A0A392VV13</accession>
<protein>
    <submittedName>
        <fullName evidence="1">Uncharacterized protein</fullName>
    </submittedName>
</protein>
<organism evidence="1 2">
    <name type="scientific">Trifolium medium</name>
    <dbReference type="NCBI Taxonomy" id="97028"/>
    <lineage>
        <taxon>Eukaryota</taxon>
        <taxon>Viridiplantae</taxon>
        <taxon>Streptophyta</taxon>
        <taxon>Embryophyta</taxon>
        <taxon>Tracheophyta</taxon>
        <taxon>Spermatophyta</taxon>
        <taxon>Magnoliopsida</taxon>
        <taxon>eudicotyledons</taxon>
        <taxon>Gunneridae</taxon>
        <taxon>Pentapetalae</taxon>
        <taxon>rosids</taxon>
        <taxon>fabids</taxon>
        <taxon>Fabales</taxon>
        <taxon>Fabaceae</taxon>
        <taxon>Papilionoideae</taxon>
        <taxon>50 kb inversion clade</taxon>
        <taxon>NPAAA clade</taxon>
        <taxon>Hologalegina</taxon>
        <taxon>IRL clade</taxon>
        <taxon>Trifolieae</taxon>
        <taxon>Trifolium</taxon>
    </lineage>
</organism>
<evidence type="ECO:0000313" key="1">
    <source>
        <dbReference type="EMBL" id="MCI92056.1"/>
    </source>
</evidence>
<feature type="non-terminal residue" evidence="1">
    <location>
        <position position="1"/>
    </location>
</feature>
<comment type="caution">
    <text evidence="1">The sequence shown here is derived from an EMBL/GenBank/DDBJ whole genome shotgun (WGS) entry which is preliminary data.</text>
</comment>
<dbReference type="Proteomes" id="UP000265520">
    <property type="component" value="Unassembled WGS sequence"/>
</dbReference>
<dbReference type="AlphaFoldDB" id="A0A392VV13"/>
<evidence type="ECO:0000313" key="2">
    <source>
        <dbReference type="Proteomes" id="UP000265520"/>
    </source>
</evidence>
<sequence>QTEKDGEMAAHRRHHDGEMAVEVNGTVTNIDRVMAVRCSMTDGEVIAVERDGRKRESCPVEEAEEW</sequence>
<name>A0A392VV13_9FABA</name>
<proteinExistence type="predicted"/>
<dbReference type="EMBL" id="LXQA011289567">
    <property type="protein sequence ID" value="MCI92056.1"/>
    <property type="molecule type" value="Genomic_DNA"/>
</dbReference>